<organism evidence="1 2">
    <name type="scientific">Streptantibioticus cattleyicolor (strain ATCC 35852 / DSM 46488 / JCM 4925 / NBRC 14057 / NRRL 8057)</name>
    <name type="common">Streptomyces cattleya</name>
    <dbReference type="NCBI Taxonomy" id="1003195"/>
    <lineage>
        <taxon>Bacteria</taxon>
        <taxon>Bacillati</taxon>
        <taxon>Actinomycetota</taxon>
        <taxon>Actinomycetes</taxon>
        <taxon>Kitasatosporales</taxon>
        <taxon>Streptomycetaceae</taxon>
        <taxon>Streptantibioticus</taxon>
    </lineage>
</organism>
<protein>
    <submittedName>
        <fullName evidence="1">Uncharacterized protein</fullName>
    </submittedName>
</protein>
<dbReference type="STRING" id="1003195.SCATT_16790"/>
<dbReference type="KEGG" id="sct:SCAT_1682"/>
<dbReference type="Proteomes" id="UP000007842">
    <property type="component" value="Chromosome"/>
</dbReference>
<dbReference type="AlphaFoldDB" id="F8JPZ0"/>
<evidence type="ECO:0000313" key="2">
    <source>
        <dbReference type="Proteomes" id="UP000007842"/>
    </source>
</evidence>
<dbReference type="HOGENOM" id="CLU_857690_0_0_11"/>
<sequence length="324" mass="34294">MDIVPAILSPGEAILRPEVARTLGHERINAWNTLAVRGQLRRFAGGGIVERLGLGKLIDLSKSFAVGGDALAALATMSMDSSSRALGGTTQDGVLATGTGAARTVGANVAEQFSGIWHFLSRDSWTFLRRIPTAVGQAVGIVGGALGPQAGHYLWDDVWKGQGNIFQRGGKFLGDLFSPSNLLHMVEEVFKGLWDSAKGIWAVGRGLVTDPLGTIRDAANGVWDLAKSQYTGLVDMVKATKQIFTSPMDYASRVVHEVTSTAKDALPNTKGLWDFGSGDQLDATQPDMSNALGSMFSLPGVGDAVTRWAPLARAALMQLGLSET</sequence>
<dbReference type="RefSeq" id="WP_014142440.1">
    <property type="nucleotide sequence ID" value="NC_016111.1"/>
</dbReference>
<gene>
    <name evidence="1" type="ordered locus">SCATT_16790</name>
</gene>
<dbReference type="PATRIC" id="fig|1003195.11.peg.3243"/>
<accession>F8JPZ0</accession>
<name>F8JPZ0_STREN</name>
<reference evidence="2" key="1">
    <citation type="submission" date="2011-12" db="EMBL/GenBank/DDBJ databases">
        <title>Complete genome sequence of Streptomyces cattleya strain DSM 46488.</title>
        <authorList>
            <person name="Ou H.-Y."/>
            <person name="Li P."/>
            <person name="Zhao C."/>
            <person name="O'Hagan D."/>
            <person name="Deng Z."/>
        </authorList>
    </citation>
    <scope>NUCLEOTIDE SEQUENCE [LARGE SCALE GENOMIC DNA]</scope>
    <source>
        <strain evidence="2">ATCC 35852 / DSM 46488 / JCM 4925 / NBRC 14057 / NRRL 8057</strain>
    </source>
</reference>
<dbReference type="OrthoDB" id="3404808at2"/>
<dbReference type="KEGG" id="scy:SCATT_16790"/>
<proteinExistence type="predicted"/>
<dbReference type="EMBL" id="CP003219">
    <property type="protein sequence ID" value="AEW94050.1"/>
    <property type="molecule type" value="Genomic_DNA"/>
</dbReference>
<evidence type="ECO:0000313" key="1">
    <source>
        <dbReference type="EMBL" id="AEW94050.1"/>
    </source>
</evidence>
<keyword evidence="2" id="KW-1185">Reference proteome</keyword>
<accession>G8WP17</accession>